<protein>
    <submittedName>
        <fullName evidence="2">TniQ family protein</fullName>
    </submittedName>
</protein>
<name>A0ABY6GQE0_9GAMM</name>
<dbReference type="Pfam" id="PF06527">
    <property type="entry name" value="TniQ"/>
    <property type="match status" value="1"/>
</dbReference>
<keyword evidence="3" id="KW-1185">Reference proteome</keyword>
<organism evidence="2 3">
    <name type="scientific">Endozoicomonas euniceicola</name>
    <dbReference type="NCBI Taxonomy" id="1234143"/>
    <lineage>
        <taxon>Bacteria</taxon>
        <taxon>Pseudomonadati</taxon>
        <taxon>Pseudomonadota</taxon>
        <taxon>Gammaproteobacteria</taxon>
        <taxon>Oceanospirillales</taxon>
        <taxon>Endozoicomonadaceae</taxon>
        <taxon>Endozoicomonas</taxon>
    </lineage>
</organism>
<feature type="domain" description="TniQ" evidence="1">
    <location>
        <begin position="19"/>
        <end position="172"/>
    </location>
</feature>
<reference evidence="2" key="1">
    <citation type="submission" date="2022-10" db="EMBL/GenBank/DDBJ databases">
        <title>Completed Genome Sequence of two octocoral isolated bacterium, Endozoicomonas euniceicola EF212T and Endozoicomonas gorgoniicola PS125T.</title>
        <authorList>
            <person name="Chiou Y.-J."/>
            <person name="Chen Y.-H."/>
        </authorList>
    </citation>
    <scope>NUCLEOTIDE SEQUENCE</scope>
    <source>
        <strain evidence="2">EF212</strain>
    </source>
</reference>
<evidence type="ECO:0000313" key="3">
    <source>
        <dbReference type="Proteomes" id="UP001163255"/>
    </source>
</evidence>
<dbReference type="Proteomes" id="UP001163255">
    <property type="component" value="Chromosome"/>
</dbReference>
<evidence type="ECO:0000313" key="2">
    <source>
        <dbReference type="EMBL" id="UYM14910.1"/>
    </source>
</evidence>
<proteinExistence type="predicted"/>
<accession>A0ABY6GQE0</accession>
<dbReference type="EMBL" id="CP103300">
    <property type="protein sequence ID" value="UYM14910.1"/>
    <property type="molecule type" value="Genomic_DNA"/>
</dbReference>
<dbReference type="RefSeq" id="WP_262596648.1">
    <property type="nucleotide sequence ID" value="NZ_CP103300.1"/>
</dbReference>
<sequence>MILLRAVKVENTVLSLSSPPLPDESLYSLLCRAYLVDAGFTHRRTLKHIFDPMLLASDLEMIGSQYYRFWETCLKPYWSFPKSIMETTLFRLYAPTLSLSNRKHIAKWIGRNPLSIRLMLEQFFYVQSLDLYYLKYCPECITDDISQYGVAYWHRSHCCKFAFACHRHMCKLAPVGIIPNGEECFLLPSYSDATTGKPGRLLVEKEIHDQLSGPVNSLTSPEELQNHLGISSISAAGLLQKKIEQRFTDAGLEQLGIRYRFADGVKKPWVWNTVEAVERTHIPEVLAALFN</sequence>
<evidence type="ECO:0000259" key="1">
    <source>
        <dbReference type="Pfam" id="PF06527"/>
    </source>
</evidence>
<dbReference type="InterPro" id="IPR009492">
    <property type="entry name" value="TniQ"/>
</dbReference>
<gene>
    <name evidence="2" type="ORF">NX720_18750</name>
</gene>